<dbReference type="AlphaFoldDB" id="A0A8H4QK89"/>
<dbReference type="SUPFAM" id="SSF81383">
    <property type="entry name" value="F-box domain"/>
    <property type="match status" value="1"/>
</dbReference>
<organism evidence="2 3">
    <name type="scientific">Agrocybe pediades</name>
    <dbReference type="NCBI Taxonomy" id="84607"/>
    <lineage>
        <taxon>Eukaryota</taxon>
        <taxon>Fungi</taxon>
        <taxon>Dikarya</taxon>
        <taxon>Basidiomycota</taxon>
        <taxon>Agaricomycotina</taxon>
        <taxon>Agaricomycetes</taxon>
        <taxon>Agaricomycetidae</taxon>
        <taxon>Agaricales</taxon>
        <taxon>Agaricineae</taxon>
        <taxon>Strophariaceae</taxon>
        <taxon>Agrocybe</taxon>
    </lineage>
</organism>
<gene>
    <name evidence="2" type="ORF">D9613_011732</name>
</gene>
<dbReference type="Proteomes" id="UP000521872">
    <property type="component" value="Unassembled WGS sequence"/>
</dbReference>
<feature type="domain" description="F-box" evidence="1">
    <location>
        <begin position="58"/>
        <end position="108"/>
    </location>
</feature>
<dbReference type="InterPro" id="IPR036047">
    <property type="entry name" value="F-box-like_dom_sf"/>
</dbReference>
<dbReference type="Pfam" id="PF12937">
    <property type="entry name" value="F-box-like"/>
    <property type="match status" value="1"/>
</dbReference>
<reference evidence="2 3" key="1">
    <citation type="submission" date="2019-12" db="EMBL/GenBank/DDBJ databases">
        <authorList>
            <person name="Floudas D."/>
            <person name="Bentzer J."/>
            <person name="Ahren D."/>
            <person name="Johansson T."/>
            <person name="Persson P."/>
            <person name="Tunlid A."/>
        </authorList>
    </citation>
    <scope>NUCLEOTIDE SEQUENCE [LARGE SCALE GENOMIC DNA]</scope>
    <source>
        <strain evidence="2 3">CBS 102.39</strain>
    </source>
</reference>
<protein>
    <recommendedName>
        <fullName evidence="1">F-box domain-containing protein</fullName>
    </recommendedName>
</protein>
<evidence type="ECO:0000259" key="1">
    <source>
        <dbReference type="Pfam" id="PF12937"/>
    </source>
</evidence>
<evidence type="ECO:0000313" key="2">
    <source>
        <dbReference type="EMBL" id="KAF4612662.1"/>
    </source>
</evidence>
<dbReference type="Gene3D" id="1.20.1280.50">
    <property type="match status" value="1"/>
</dbReference>
<keyword evidence="3" id="KW-1185">Reference proteome</keyword>
<dbReference type="SUPFAM" id="SSF52047">
    <property type="entry name" value="RNI-like"/>
    <property type="match status" value="1"/>
</dbReference>
<name>A0A8H4QK89_9AGAR</name>
<dbReference type="InterPro" id="IPR001810">
    <property type="entry name" value="F-box_dom"/>
</dbReference>
<comment type="caution">
    <text evidence="2">The sequence shown here is derived from an EMBL/GenBank/DDBJ whole genome shotgun (WGS) entry which is preliminary data.</text>
</comment>
<sequence>MMAVGESISVSPPGSRNRSFYIPRIKTAATTFLRHGYLSSSSHRRSDVEGHNKVQLACTLPEEVLQHIFISCAQLSVPDWSWVNVSYVCSAWRRVAVNCPDLWRYIDFSHPKWHSITSQRAKTSSLHVISTVTDKNTRLLQRTLQLAHRIQDIHLTSTVQRIHPLLEILAHPNPALESMIVDIHVPSEHSDVDQGYDPPAFPTTGPPLTNLKYMELRNAPFYLLTSRCTSLTHFHLHDLHMTERPTLRYFLFMLEQLGNLQDLTLHRAFPIIVDSGDSKPQVGPISLPRLQTISLIGSVPEITNVLECIILPPSARLLGKIYTLSDFKSTVWKLTNPLSVHSWGAEGGGLPLETLVLTGDQSCGRFVNGLECNPDFRQSLRIRGFRADCGDRGASIDLTIAPEEYDPCDDGLIIALSAIWKALSLTQVHTLALKDLDVVTQKTWTQFLRTLPSLRILDITGKAPSGLVWAMLLNARSHAQGQKRLKKAGGEISEGRRILIPRLNDMYLHNVDCASGGFMVARNAPVNSHCDLDDSRFLDVLLASLVARRSFDVCLRSLSIARCEHVLRRNVDDARAAVKYLVCDFRHVVKDEEVDADCPASYWGGCDVSSIPGLRHYHRLRALVKVDSGLK</sequence>
<accession>A0A8H4QK89</accession>
<dbReference type="EMBL" id="JAACJL010000047">
    <property type="protein sequence ID" value="KAF4612662.1"/>
    <property type="molecule type" value="Genomic_DNA"/>
</dbReference>
<proteinExistence type="predicted"/>
<evidence type="ECO:0000313" key="3">
    <source>
        <dbReference type="Proteomes" id="UP000521872"/>
    </source>
</evidence>